<sequence length="129" mass="13929">MAVTSRIRQANILAMKLAMKRAVLAVAFAGLTLATPAVAHADVDTDFSNSLQTIGVYGQKDYNAWIAKIACERIDRGVDRDAFASATFVGRQLPKGSTTEQAWKFLGLAYPAYCPVHQALLQMAAEKPA</sequence>
<dbReference type="EMBL" id="AP022605">
    <property type="protein sequence ID" value="BBZ09429.1"/>
    <property type="molecule type" value="Genomic_DNA"/>
</dbReference>
<protein>
    <recommendedName>
        <fullName evidence="2">DUF732 domain-containing protein</fullName>
    </recommendedName>
</protein>
<evidence type="ECO:0000259" key="2">
    <source>
        <dbReference type="Pfam" id="PF05305"/>
    </source>
</evidence>
<dbReference type="Pfam" id="PF05305">
    <property type="entry name" value="DUF732"/>
    <property type="match status" value="1"/>
</dbReference>
<evidence type="ECO:0000313" key="4">
    <source>
        <dbReference type="Proteomes" id="UP000467201"/>
    </source>
</evidence>
<reference evidence="3 4" key="1">
    <citation type="journal article" date="2019" name="Emerg. Microbes Infect.">
        <title>Comprehensive subspecies identification of 175 nontuberculous mycobacteria species based on 7547 genomic profiles.</title>
        <authorList>
            <person name="Matsumoto Y."/>
            <person name="Kinjo T."/>
            <person name="Motooka D."/>
            <person name="Nabeya D."/>
            <person name="Jung N."/>
            <person name="Uechi K."/>
            <person name="Horii T."/>
            <person name="Iida T."/>
            <person name="Fujita J."/>
            <person name="Nakamura S."/>
        </authorList>
    </citation>
    <scope>NUCLEOTIDE SEQUENCE [LARGE SCALE GENOMIC DNA]</scope>
    <source>
        <strain evidence="3 4">JCM 12405</strain>
    </source>
</reference>
<accession>A0A7I7VVV7</accession>
<evidence type="ECO:0000256" key="1">
    <source>
        <dbReference type="SAM" id="SignalP"/>
    </source>
</evidence>
<feature type="domain" description="DUF732" evidence="2">
    <location>
        <begin position="44"/>
        <end position="115"/>
    </location>
</feature>
<dbReference type="AlphaFoldDB" id="A0A7I7VVV7"/>
<evidence type="ECO:0000313" key="3">
    <source>
        <dbReference type="EMBL" id="BBZ09429.1"/>
    </source>
</evidence>
<dbReference type="KEGG" id="mdr:MDOR_35980"/>
<feature type="chain" id="PRO_5029621615" description="DUF732 domain-containing protein" evidence="1">
    <location>
        <begin position="42"/>
        <end position="129"/>
    </location>
</feature>
<organism evidence="3 4">
    <name type="scientific">Mycolicibacterium doricum</name>
    <dbReference type="NCBI Taxonomy" id="126673"/>
    <lineage>
        <taxon>Bacteria</taxon>
        <taxon>Bacillati</taxon>
        <taxon>Actinomycetota</taxon>
        <taxon>Actinomycetes</taxon>
        <taxon>Mycobacteriales</taxon>
        <taxon>Mycobacteriaceae</taxon>
        <taxon>Mycolicibacterium</taxon>
    </lineage>
</organism>
<proteinExistence type="predicted"/>
<gene>
    <name evidence="3" type="ORF">MDOR_35980</name>
</gene>
<dbReference type="Proteomes" id="UP000467201">
    <property type="component" value="Chromosome"/>
</dbReference>
<feature type="signal peptide" evidence="1">
    <location>
        <begin position="1"/>
        <end position="41"/>
    </location>
</feature>
<keyword evidence="1" id="KW-0732">Signal</keyword>
<name>A0A7I7VVV7_9MYCO</name>
<dbReference type="InterPro" id="IPR007969">
    <property type="entry name" value="DUF732"/>
</dbReference>